<reference evidence="14" key="2">
    <citation type="submission" date="2015-04" db="EMBL/GenBank/DDBJ databases">
        <title>A butyrogenic pathway from the amino acid lysine in a human gut commensal.</title>
        <authorList>
            <person name="de Vos W.M."/>
            <person name="Bui N.T.P."/>
            <person name="Plugge C.M."/>
            <person name="Ritari J."/>
        </authorList>
    </citation>
    <scope>NUCLEOTIDE SEQUENCE [LARGE SCALE GENOMIC DNA]</scope>
    <source>
        <strain evidence="14">AF211</strain>
    </source>
</reference>
<evidence type="ECO:0000256" key="2">
    <source>
        <dbReference type="ARBA" id="ARBA00004496"/>
    </source>
</evidence>
<dbReference type="NCBIfam" id="TIGR00838">
    <property type="entry name" value="argH"/>
    <property type="match status" value="1"/>
</dbReference>
<evidence type="ECO:0000256" key="1">
    <source>
        <dbReference type="ARBA" id="ARBA00000985"/>
    </source>
</evidence>
<dbReference type="InterPro" id="IPR000362">
    <property type="entry name" value="Fumarate_lyase_fam"/>
</dbReference>
<dbReference type="Gene3D" id="1.10.40.30">
    <property type="entry name" value="Fumarase/aspartase (C-terminal domain)"/>
    <property type="match status" value="1"/>
</dbReference>
<keyword evidence="14" id="KW-1185">Reference proteome</keyword>
<feature type="domain" description="Fumarate lyase N-terminal" evidence="11">
    <location>
        <begin position="6"/>
        <end position="300"/>
    </location>
</feature>
<dbReference type="EC" id="4.3.2.1" evidence="5 10"/>
<dbReference type="InterPro" id="IPR008948">
    <property type="entry name" value="L-Aspartase-like"/>
</dbReference>
<keyword evidence="8 10" id="KW-0028">Amino-acid biosynthesis</keyword>
<evidence type="ECO:0000313" key="13">
    <source>
        <dbReference type="EMBL" id="ALP94462.1"/>
    </source>
</evidence>
<dbReference type="InterPro" id="IPR009049">
    <property type="entry name" value="Argininosuccinate_lyase"/>
</dbReference>
<evidence type="ECO:0000256" key="9">
    <source>
        <dbReference type="ARBA" id="ARBA00023239"/>
    </source>
</evidence>
<dbReference type="PANTHER" id="PTHR43814:SF1">
    <property type="entry name" value="ARGININOSUCCINATE LYASE"/>
    <property type="match status" value="1"/>
</dbReference>
<evidence type="ECO:0000256" key="5">
    <source>
        <dbReference type="ARBA" id="ARBA00012338"/>
    </source>
</evidence>
<dbReference type="Pfam" id="PF14698">
    <property type="entry name" value="ASL_C2"/>
    <property type="match status" value="1"/>
</dbReference>
<dbReference type="Gene3D" id="1.10.275.10">
    <property type="entry name" value="Fumarase/aspartase (N-terminal domain)"/>
    <property type="match status" value="1"/>
</dbReference>
<reference evidence="13 14" key="1">
    <citation type="journal article" date="2015" name="Nat. Commun.">
        <title>Production of butyrate from lysine and the Amadori product fructoselysine by a human gut commensal.</title>
        <authorList>
            <person name="Bui T.P."/>
            <person name="Ritari J."/>
            <person name="Boeren S."/>
            <person name="de Waard P."/>
            <person name="Plugge C.M."/>
            <person name="de Vos W.M."/>
        </authorList>
    </citation>
    <scope>NUCLEOTIDE SEQUENCE [LARGE SCALE GENOMIC DNA]</scope>
    <source>
        <strain evidence="13 14">AF211</strain>
    </source>
</reference>
<dbReference type="Proteomes" id="UP000064844">
    <property type="component" value="Chromosome"/>
</dbReference>
<evidence type="ECO:0000256" key="4">
    <source>
        <dbReference type="ARBA" id="ARBA00005552"/>
    </source>
</evidence>
<dbReference type="KEGG" id="ibu:IB211_02071c"/>
<dbReference type="Pfam" id="PF00206">
    <property type="entry name" value="Lyase_1"/>
    <property type="match status" value="1"/>
</dbReference>
<proteinExistence type="inferred from homology"/>
<evidence type="ECO:0000313" key="14">
    <source>
        <dbReference type="Proteomes" id="UP000064844"/>
    </source>
</evidence>
<keyword evidence="9 10" id="KW-0456">Lyase</keyword>
<dbReference type="GO" id="GO:0042450">
    <property type="term" value="P:L-arginine biosynthetic process via ornithine"/>
    <property type="evidence" value="ECO:0007669"/>
    <property type="project" value="UniProtKB-UniRule"/>
</dbReference>
<dbReference type="UniPathway" id="UPA00068">
    <property type="reaction ID" value="UER00114"/>
</dbReference>
<evidence type="ECO:0000259" key="11">
    <source>
        <dbReference type="Pfam" id="PF00206"/>
    </source>
</evidence>
<dbReference type="InterPro" id="IPR029419">
    <property type="entry name" value="Arg_succ_lyase_C"/>
</dbReference>
<evidence type="ECO:0000256" key="3">
    <source>
        <dbReference type="ARBA" id="ARBA00004941"/>
    </source>
</evidence>
<dbReference type="FunFam" id="1.10.40.30:FF:000001">
    <property type="entry name" value="Argininosuccinate lyase"/>
    <property type="match status" value="1"/>
</dbReference>
<evidence type="ECO:0000256" key="7">
    <source>
        <dbReference type="ARBA" id="ARBA00022571"/>
    </source>
</evidence>
<dbReference type="CDD" id="cd01359">
    <property type="entry name" value="Argininosuccinate_lyase"/>
    <property type="match status" value="1"/>
</dbReference>
<dbReference type="InterPro" id="IPR024083">
    <property type="entry name" value="Fumarase/histidase_N"/>
</dbReference>
<evidence type="ECO:0000256" key="8">
    <source>
        <dbReference type="ARBA" id="ARBA00022605"/>
    </source>
</evidence>
<gene>
    <name evidence="10" type="primary">argH</name>
    <name evidence="13" type="ORF">IB211_02071c</name>
</gene>
<comment type="catalytic activity">
    <reaction evidence="1 10">
        <text>2-(N(omega)-L-arginino)succinate = fumarate + L-arginine</text>
        <dbReference type="Rhea" id="RHEA:24020"/>
        <dbReference type="ChEBI" id="CHEBI:29806"/>
        <dbReference type="ChEBI" id="CHEBI:32682"/>
        <dbReference type="ChEBI" id="CHEBI:57472"/>
        <dbReference type="EC" id="4.3.2.1"/>
    </reaction>
</comment>
<dbReference type="eggNOG" id="COG0165">
    <property type="taxonomic scope" value="Bacteria"/>
</dbReference>
<dbReference type="PRINTS" id="PR00145">
    <property type="entry name" value="ARGSUCLYASE"/>
</dbReference>
<comment type="pathway">
    <text evidence="3 10">Amino-acid biosynthesis; L-arginine biosynthesis; L-arginine from L-ornithine and carbamoyl phosphate: step 3/3.</text>
</comment>
<dbReference type="InterPro" id="IPR020557">
    <property type="entry name" value="Fumarate_lyase_CS"/>
</dbReference>
<name>A0A0S2W551_9FIRM</name>
<dbReference type="PANTHER" id="PTHR43814">
    <property type="entry name" value="ARGININOSUCCINATE LYASE"/>
    <property type="match status" value="1"/>
</dbReference>
<sequence>MKLWAGRFQKETDTAVNDFNSSISFDARLYQEDIAGSIAHATMLGKQGVIEEHEAEKIIQGLQAILKDIEAGAVEFSEENEDIHMNIESELTSRIGDTGKRLHTARSRNDQVAVDFRLYVKKEIPVIVGMILDLEKVLVKKAEANLDAVMPGYTHLQRAQPTTFAHYMMAYANMLKRDVTRLEDCLERMDECPLGAGALATSTYPVDRFQTAQALGFRKPTDNSLDSVSDRDFAIEFTSALSILMMHLSRFSEEIILWCSWEFKFVELDDAYSTGSSIMPQKKNPDVAELVRGKTGRVYGSLITLLTIMKGLPLAYNKDMQEDKEPVFDAIDTVEQCLPVFAAMVDTLTVKNRNMQKAAAGGFINATDCADYLVKKGLPFRDAYMIVGRLVHMCIKTGETLDTLPLKDFQSVSGAFGPDVYQALELKTCVGGRKVYGGPAPDSVKTQIEHIKEFVEARTE</sequence>
<dbReference type="RefSeq" id="WP_033116779.1">
    <property type="nucleotide sequence ID" value="NZ_CALICV010000098.1"/>
</dbReference>
<evidence type="ECO:0000256" key="6">
    <source>
        <dbReference type="ARBA" id="ARBA00022490"/>
    </source>
</evidence>
<dbReference type="AlphaFoldDB" id="A0A0S2W551"/>
<dbReference type="PRINTS" id="PR00149">
    <property type="entry name" value="FUMRATELYASE"/>
</dbReference>
<dbReference type="FunFam" id="1.10.275.10:FF:000002">
    <property type="entry name" value="Argininosuccinate lyase"/>
    <property type="match status" value="1"/>
</dbReference>
<protein>
    <recommendedName>
        <fullName evidence="5 10">Argininosuccinate lyase</fullName>
        <shortName evidence="10">ASAL</shortName>
        <ecNumber evidence="5 10">4.3.2.1</ecNumber>
    </recommendedName>
    <alternativeName>
        <fullName evidence="10">Arginosuccinase</fullName>
    </alternativeName>
</protein>
<dbReference type="InterPro" id="IPR022761">
    <property type="entry name" value="Fumarate_lyase_N"/>
</dbReference>
<feature type="domain" description="Argininosuccinate lyase C-terminal" evidence="12">
    <location>
        <begin position="363"/>
        <end position="430"/>
    </location>
</feature>
<accession>A0A0S2W551</accession>
<evidence type="ECO:0000256" key="10">
    <source>
        <dbReference type="HAMAP-Rule" id="MF_00006"/>
    </source>
</evidence>
<comment type="similarity">
    <text evidence="10">Belongs to the lyase 1 family. Argininosuccinate lyase subfamily.</text>
</comment>
<dbReference type="HAMAP" id="MF_00006">
    <property type="entry name" value="Arg_succ_lyase"/>
    <property type="match status" value="1"/>
</dbReference>
<dbReference type="PROSITE" id="PS00163">
    <property type="entry name" value="FUMARATE_LYASES"/>
    <property type="match status" value="1"/>
</dbReference>
<comment type="subcellular location">
    <subcellularLocation>
        <location evidence="2 10">Cytoplasm</location>
    </subcellularLocation>
</comment>
<dbReference type="EMBL" id="CP011307">
    <property type="protein sequence ID" value="ALP94462.1"/>
    <property type="molecule type" value="Genomic_DNA"/>
</dbReference>
<keyword evidence="6 10" id="KW-0963">Cytoplasm</keyword>
<dbReference type="PATRIC" id="fig|1297617.4.peg.2135"/>
<dbReference type="GO" id="GO:0004056">
    <property type="term" value="F:argininosuccinate lyase activity"/>
    <property type="evidence" value="ECO:0007669"/>
    <property type="project" value="UniProtKB-UniRule"/>
</dbReference>
<evidence type="ECO:0000259" key="12">
    <source>
        <dbReference type="Pfam" id="PF14698"/>
    </source>
</evidence>
<dbReference type="STRING" id="1297617.IB211_02071c"/>
<dbReference type="SUPFAM" id="SSF48557">
    <property type="entry name" value="L-aspartase-like"/>
    <property type="match status" value="1"/>
</dbReference>
<organism evidence="13 14">
    <name type="scientific">Intestinimonas butyriciproducens</name>
    <dbReference type="NCBI Taxonomy" id="1297617"/>
    <lineage>
        <taxon>Bacteria</taxon>
        <taxon>Bacillati</taxon>
        <taxon>Bacillota</taxon>
        <taxon>Clostridia</taxon>
        <taxon>Eubacteriales</taxon>
        <taxon>Intestinimonas</taxon>
    </lineage>
</organism>
<keyword evidence="7 10" id="KW-0055">Arginine biosynthesis</keyword>
<comment type="similarity">
    <text evidence="4">In the N-terminal section; belongs to the lyase 1 family. Argininosuccinate lyase subfamily.</text>
</comment>
<dbReference type="FunFam" id="1.20.200.10:FF:000006">
    <property type="entry name" value="Argininosuccinate lyase"/>
    <property type="match status" value="1"/>
</dbReference>
<dbReference type="GO" id="GO:0005829">
    <property type="term" value="C:cytosol"/>
    <property type="evidence" value="ECO:0007669"/>
    <property type="project" value="TreeGrafter"/>
</dbReference>
<dbReference type="Gene3D" id="1.20.200.10">
    <property type="entry name" value="Fumarase/aspartase (Central domain)"/>
    <property type="match status" value="1"/>
</dbReference>